<dbReference type="InterPro" id="IPR052553">
    <property type="entry name" value="CbiG_hydrolase"/>
</dbReference>
<name>A0ABD5V3B0_9EURY</name>
<dbReference type="PANTHER" id="PTHR37477">
    <property type="entry name" value="COBALT-PRECORRIN-5A HYDROLASE"/>
    <property type="match status" value="1"/>
</dbReference>
<accession>A0ABD5V3B0</accession>
<feature type="domain" description="Cobalamin synthesis G N-terminal" evidence="3">
    <location>
        <begin position="94"/>
        <end position="172"/>
    </location>
</feature>
<dbReference type="EC" id="3.7.1.12" evidence="4"/>
<comment type="caution">
    <text evidence="4">The sequence shown here is derived from an EMBL/GenBank/DDBJ whole genome shotgun (WGS) entry which is preliminary data.</text>
</comment>
<dbReference type="EMBL" id="JBHSXL010000010">
    <property type="protein sequence ID" value="MFC6893651.1"/>
    <property type="molecule type" value="Genomic_DNA"/>
</dbReference>
<feature type="region of interest" description="Disordered" evidence="1">
    <location>
        <begin position="231"/>
        <end position="250"/>
    </location>
</feature>
<feature type="compositionally biased region" description="Polar residues" evidence="1">
    <location>
        <begin position="19"/>
        <end position="40"/>
    </location>
</feature>
<dbReference type="SUPFAM" id="SSF159672">
    <property type="entry name" value="CbiG N-terminal domain-like"/>
    <property type="match status" value="1"/>
</dbReference>
<keyword evidence="5" id="KW-1185">Reference proteome</keyword>
<dbReference type="InterPro" id="IPR038029">
    <property type="entry name" value="GbiG_N_sf"/>
</dbReference>
<sequence length="371" mass="38697">MSTDTDADTDTGTTTDDASNGSNTGRSNAANPNADGSNADDSGGHCSTPDSDGEVAEEIAIVSFERKLETAEEIVDGLADEYDSIDVIEYHGDVFAEHWGEYDCFVGLMASGIAMRKTAPLLDDKWDDPAIVVVDEALTWAIPITGGHHGANQVAHDLSKLGAVPAMTTASEAAGKQGVESRAKALDSHVVNGDSTVATNLAVLNDELGPVARLDGPRAVLVDDDVTVLKRNGGSGADDADGADDATDADDRVVLGTGTVSGVDEEQVLDAWERALDDLDLTVENVDFVATGTRKEGEEGLYAAAEAIGAGVVLFEKETLLEFEGPSPSRSKELIGWPGIAEASAIAGGREHELAREKERFDDAVTVAVGR</sequence>
<reference evidence="4 5" key="1">
    <citation type="journal article" date="2019" name="Int. J. Syst. Evol. Microbiol.">
        <title>The Global Catalogue of Microorganisms (GCM) 10K type strain sequencing project: providing services to taxonomists for standard genome sequencing and annotation.</title>
        <authorList>
            <consortium name="The Broad Institute Genomics Platform"/>
            <consortium name="The Broad Institute Genome Sequencing Center for Infectious Disease"/>
            <person name="Wu L."/>
            <person name="Ma J."/>
        </authorList>
    </citation>
    <scope>NUCLEOTIDE SEQUENCE [LARGE SCALE GENOMIC DNA]</scope>
    <source>
        <strain evidence="4 5">SKJ47</strain>
    </source>
</reference>
<dbReference type="InterPro" id="IPR021744">
    <property type="entry name" value="CbiG_N"/>
</dbReference>
<keyword evidence="4" id="KW-0378">Hydrolase</keyword>
<dbReference type="SUPFAM" id="SSF159664">
    <property type="entry name" value="CobE/GbiG C-terminal domain-like"/>
    <property type="match status" value="1"/>
</dbReference>
<gene>
    <name evidence="4" type="primary">cbiG</name>
    <name evidence="4" type="ORF">ACFQE9_13700</name>
</gene>
<dbReference type="RefSeq" id="WP_379745835.1">
    <property type="nucleotide sequence ID" value="NZ_JBHSVN010000001.1"/>
</dbReference>
<dbReference type="Gene3D" id="3.30.420.180">
    <property type="entry name" value="CobE/GbiG C-terminal domain"/>
    <property type="match status" value="1"/>
</dbReference>
<feature type="compositionally biased region" description="Acidic residues" evidence="1">
    <location>
        <begin position="238"/>
        <end position="248"/>
    </location>
</feature>
<dbReference type="GO" id="GO:0043779">
    <property type="term" value="F:cobalt-precorrin-5A acetaldehyde-lyase activity"/>
    <property type="evidence" value="ECO:0007669"/>
    <property type="project" value="UniProtKB-EC"/>
</dbReference>
<dbReference type="Pfam" id="PF11760">
    <property type="entry name" value="CbiG_N"/>
    <property type="match status" value="1"/>
</dbReference>
<dbReference type="NCBIfam" id="NF004465">
    <property type="entry name" value="PRK05788.1-3"/>
    <property type="match status" value="1"/>
</dbReference>
<feature type="domain" description="CobE/GbiG C-terminal" evidence="2">
    <location>
        <begin position="253"/>
        <end position="369"/>
    </location>
</feature>
<dbReference type="InterPro" id="IPR036518">
    <property type="entry name" value="CobE/GbiG_C_sf"/>
</dbReference>
<evidence type="ECO:0000313" key="5">
    <source>
        <dbReference type="Proteomes" id="UP001596296"/>
    </source>
</evidence>
<dbReference type="Pfam" id="PF01890">
    <property type="entry name" value="CbiG_C"/>
    <property type="match status" value="1"/>
</dbReference>
<dbReference type="Proteomes" id="UP001596296">
    <property type="component" value="Unassembled WGS sequence"/>
</dbReference>
<dbReference type="PANTHER" id="PTHR37477:SF1">
    <property type="entry name" value="COBALT-PRECORRIN-5A HYDROLASE"/>
    <property type="match status" value="1"/>
</dbReference>
<evidence type="ECO:0000259" key="3">
    <source>
        <dbReference type="Pfam" id="PF11760"/>
    </source>
</evidence>
<dbReference type="Gene3D" id="3.40.50.11220">
    <property type="match status" value="1"/>
</dbReference>
<feature type="region of interest" description="Disordered" evidence="1">
    <location>
        <begin position="1"/>
        <end position="54"/>
    </location>
</feature>
<proteinExistence type="predicted"/>
<protein>
    <submittedName>
        <fullName evidence="4">Cobalt-precorrin 5A hydrolase</fullName>
        <ecNumber evidence="4">3.7.1.12</ecNumber>
    </submittedName>
</protein>
<evidence type="ECO:0000256" key="1">
    <source>
        <dbReference type="SAM" id="MobiDB-lite"/>
    </source>
</evidence>
<dbReference type="AlphaFoldDB" id="A0ABD5V3B0"/>
<dbReference type="InterPro" id="IPR002750">
    <property type="entry name" value="CobE/GbiG_C"/>
</dbReference>
<evidence type="ECO:0000313" key="4">
    <source>
        <dbReference type="EMBL" id="MFC6893651.1"/>
    </source>
</evidence>
<organism evidence="4 5">
    <name type="scientific">Halopenitus salinus</name>
    <dbReference type="NCBI Taxonomy" id="1198295"/>
    <lineage>
        <taxon>Archaea</taxon>
        <taxon>Methanobacteriati</taxon>
        <taxon>Methanobacteriota</taxon>
        <taxon>Stenosarchaea group</taxon>
        <taxon>Halobacteria</taxon>
        <taxon>Halobacteriales</taxon>
        <taxon>Haloferacaceae</taxon>
        <taxon>Halopenitus</taxon>
    </lineage>
</organism>
<evidence type="ECO:0000259" key="2">
    <source>
        <dbReference type="Pfam" id="PF01890"/>
    </source>
</evidence>